<dbReference type="InterPro" id="IPR011078">
    <property type="entry name" value="PyrdxlP_homeostasis"/>
</dbReference>
<dbReference type="FunFam" id="3.20.20.10:FF:000018">
    <property type="entry name" value="Pyridoxal phosphate homeostasis protein"/>
    <property type="match status" value="1"/>
</dbReference>
<dbReference type="SUPFAM" id="SSF51419">
    <property type="entry name" value="PLP-binding barrel"/>
    <property type="match status" value="1"/>
</dbReference>
<comment type="function">
    <text evidence="2">Pyridoxal 5'-phosphate (PLP)-binding protein, which is involved in PLP homeostasis.</text>
</comment>
<protein>
    <recommendedName>
        <fullName evidence="2">Pyridoxal phosphate homeostasis protein</fullName>
        <shortName evidence="2">PLP homeostasis protein</shortName>
    </recommendedName>
</protein>
<evidence type="ECO:0000256" key="1">
    <source>
        <dbReference type="ARBA" id="ARBA00022898"/>
    </source>
</evidence>
<dbReference type="InterPro" id="IPR029066">
    <property type="entry name" value="PLP-binding_barrel"/>
</dbReference>
<dbReference type="AlphaFoldDB" id="A0A543AGR4"/>
<feature type="modified residue" description="N6-(pyridoxal phosphate)lysine" evidence="2 3">
    <location>
        <position position="52"/>
    </location>
</feature>
<feature type="domain" description="Alanine racemase N-terminal" evidence="5">
    <location>
        <begin position="23"/>
        <end position="245"/>
    </location>
</feature>
<evidence type="ECO:0000313" key="6">
    <source>
        <dbReference type="EMBL" id="TQL71784.1"/>
    </source>
</evidence>
<dbReference type="InterPro" id="IPR001608">
    <property type="entry name" value="Ala_racemase_N"/>
</dbReference>
<accession>A0A543AGR4</accession>
<dbReference type="EMBL" id="VFOU01000003">
    <property type="protein sequence ID" value="TQL71784.1"/>
    <property type="molecule type" value="Genomic_DNA"/>
</dbReference>
<dbReference type="GO" id="GO:0030170">
    <property type="term" value="F:pyridoxal phosphate binding"/>
    <property type="evidence" value="ECO:0007669"/>
    <property type="project" value="UniProtKB-UniRule"/>
</dbReference>
<name>A0A543AGR4_9MICC</name>
<dbReference type="PIRSF" id="PIRSF004848">
    <property type="entry name" value="YBL036c_PLPDEIII"/>
    <property type="match status" value="1"/>
</dbReference>
<dbReference type="Gene3D" id="3.20.20.10">
    <property type="entry name" value="Alanine racemase"/>
    <property type="match status" value="1"/>
</dbReference>
<keyword evidence="7" id="KW-1185">Reference proteome</keyword>
<reference evidence="6 7" key="1">
    <citation type="submission" date="2019-06" db="EMBL/GenBank/DDBJ databases">
        <title>Sequencing the genomes of 1000 actinobacteria strains.</title>
        <authorList>
            <person name="Klenk H.-P."/>
        </authorList>
    </citation>
    <scope>NUCLEOTIDE SEQUENCE [LARGE SCALE GENOMIC DNA]</scope>
    <source>
        <strain evidence="6 7">DSM 24083</strain>
    </source>
</reference>
<keyword evidence="1 2" id="KW-0663">Pyridoxal phosphate</keyword>
<evidence type="ECO:0000313" key="7">
    <source>
        <dbReference type="Proteomes" id="UP000319746"/>
    </source>
</evidence>
<gene>
    <name evidence="6" type="ORF">FB556_2286</name>
</gene>
<evidence type="ECO:0000256" key="2">
    <source>
        <dbReference type="HAMAP-Rule" id="MF_02087"/>
    </source>
</evidence>
<evidence type="ECO:0000256" key="4">
    <source>
        <dbReference type="RuleBase" id="RU004514"/>
    </source>
</evidence>
<comment type="cofactor">
    <cofactor evidence="3">
        <name>pyridoxal 5'-phosphate</name>
        <dbReference type="ChEBI" id="CHEBI:597326"/>
    </cofactor>
</comment>
<dbReference type="NCBIfam" id="TIGR00044">
    <property type="entry name" value="YggS family pyridoxal phosphate-dependent enzyme"/>
    <property type="match status" value="1"/>
</dbReference>
<dbReference type="PANTHER" id="PTHR10146:SF14">
    <property type="entry name" value="PYRIDOXAL PHOSPHATE HOMEOSTASIS PROTEIN"/>
    <property type="match status" value="1"/>
</dbReference>
<proteinExistence type="inferred from homology"/>
<dbReference type="CDD" id="cd00635">
    <property type="entry name" value="PLPDE_III_YBL036c_like"/>
    <property type="match status" value="1"/>
</dbReference>
<evidence type="ECO:0000259" key="5">
    <source>
        <dbReference type="Pfam" id="PF01168"/>
    </source>
</evidence>
<dbReference type="HAMAP" id="MF_02087">
    <property type="entry name" value="PLP_homeostasis"/>
    <property type="match status" value="1"/>
</dbReference>
<evidence type="ECO:0000256" key="3">
    <source>
        <dbReference type="PIRSR" id="PIRSR004848-1"/>
    </source>
</evidence>
<dbReference type="OrthoDB" id="9804072at2"/>
<dbReference type="Pfam" id="PF01168">
    <property type="entry name" value="Ala_racemase_N"/>
    <property type="match status" value="1"/>
</dbReference>
<organism evidence="6 7">
    <name type="scientific">Enteractinococcus coprophilus</name>
    <dbReference type="NCBI Taxonomy" id="1027633"/>
    <lineage>
        <taxon>Bacteria</taxon>
        <taxon>Bacillati</taxon>
        <taxon>Actinomycetota</taxon>
        <taxon>Actinomycetes</taxon>
        <taxon>Micrococcales</taxon>
        <taxon>Micrococcaceae</taxon>
    </lineage>
</organism>
<dbReference type="Proteomes" id="UP000319746">
    <property type="component" value="Unassembled WGS sequence"/>
</dbReference>
<comment type="caution">
    <text evidence="6">The sequence shown here is derived from an EMBL/GenBank/DDBJ whole genome shotgun (WGS) entry which is preliminary data.</text>
</comment>
<comment type="similarity">
    <text evidence="2 4">Belongs to the pyridoxal phosphate-binding protein YggS/PROSC family.</text>
</comment>
<sequence length="257" mass="28508">MAGANGLSDEFPTAETIEDFTHDIAAVRARIADAAHRVGRDPDEIRLLPVSKTVPEDRIRIAVAAGLQQLGENRVQEATRKYHAMQDLDVEWSIIGNLQTNKARDVAAYAAEFQALDRLRVAEVLNRRLETAGRTLPVFVQVNTSNEPQKYGIHPDELARFLADLRQYPNLEVQGLMTLAIFSSDTERVRKCFTLLRELRDQMRAEVPELLGPGELSMGMSGDFETAIEEGSTVVRVGQAIFGARSTPDSAYWPGMA</sequence>
<dbReference type="PANTHER" id="PTHR10146">
    <property type="entry name" value="PROLINE SYNTHETASE CO-TRANSCRIBED BACTERIAL HOMOLOG PROTEIN"/>
    <property type="match status" value="1"/>
</dbReference>
<dbReference type="RefSeq" id="WP_141867645.1">
    <property type="nucleotide sequence ID" value="NZ_BAABAN010000001.1"/>
</dbReference>